<evidence type="ECO:0000313" key="5">
    <source>
        <dbReference type="Proteomes" id="UP000765802"/>
    </source>
</evidence>
<accession>A0ABR7M847</accession>
<proteinExistence type="predicted"/>
<sequence length="1197" mass="136560">MALVVSITAHSQSDSLLMRLVFIGDAGETQNDRHPVMEALVKQSATWNRKASYLFFMGDNIYPLGLPEQASKHFPEKKAILDKQWQAGLLAAENLVFIPGNHDWAKGRNYGWEQVRQQASYIESLNNHRIRFLPADGCPGPEEINLGNSVTAILLDSQWWLQQEGRPGVANDCECKTEEEVLLRLNDILYRNRNKLVLFIAHHPFMSDGIHGGYYTLRQHLFPFTEFNPRLYIPLPVLGSLYPLLRGGLGNIQDLKHPRYKSMIEGIDSLLNTHPYCIRLAGHEHGLQHLVKNGRQYFVSGSGSKSTRLRKREHTRFNAAHSGYAYINIWQNGKIEMVFEGVNDTSSTTLYSTNLPVFPFHEDTVRVSRRPNFPDSVEVAAAPYFRAGKFKQWLLGTNYRQEWTTAVRVPVLDITRFGGGLTPTKRGGGMQSRSLRLEDESGREYVLRSIEKYPDRTLPEELRQTFIKDAVTDGISASYPFAALSLPPLADAAKIPHLTPSLVFLPDDPALAEFRRDFANALYLFEPREPDPDNKTTSTDKVIKALAKDNDNRVNQESVLKARLLDMFIMDFDRHDDQWRWLEKAGPDGKIFSPVPRDRDQAFFTNDGLLPWLVSQPWLLPKFQGIRPKARNIRTFNFNARYFDRSFLTEPDEKTWQKHIDELLSQMTDSVIDLALSRQPSAIRGQHAADISRTLKERKLYFNADALEYYRFLSNTIEIAGSDKREWFDLEWKEDGHLQLRVFKVNKAGNRSDTQYERLITPGLTREIRLYGLKGDDIFRLRGKAGQSPLIRIIGGGGKDTLIAEQEGLRKGKVKWYDLLSEGNILSGPAKIRSKHTGNPKINQYERNNFRYNKTAPLLSITYNRDDGLFLGGGIRATRHGFRKEPYLWQQSFLASYAVATGAYNFRYQFDAPRFRLLANIKAPNNTRNFFGNGNRTSFSNEGPEKIWFYRSRFNLVELAALYKISPHTKLNILTGPIFQYYQIDIDDNIGKFILDPGSGLDQELLVKPKSYLGWQIQAVADNRNHSEMPSRGFRWDGFIRWVNGQNRYAYSFTQIQSSLAYYISTTAAAKLVLAGRIGAGTNTGRYEFFQAQTLGGSENLRGYRNFRFAGSDMAFHNLDLRLKLTEINGYIIPGTLGMLFFHDIGRVWQKGESSGRWHNGYGAGLWLSPAGRVVITASYARSKEGGLPFITLGFQF</sequence>
<keyword evidence="5" id="KW-1185">Reference proteome</keyword>
<comment type="subcellular location">
    <subcellularLocation>
        <location evidence="1">Membrane</location>
    </subcellularLocation>
</comment>
<organism evidence="4 5">
    <name type="scientific">Flavihumibacter stibioxidans</name>
    <dbReference type="NCBI Taxonomy" id="1834163"/>
    <lineage>
        <taxon>Bacteria</taxon>
        <taxon>Pseudomonadati</taxon>
        <taxon>Bacteroidota</taxon>
        <taxon>Chitinophagia</taxon>
        <taxon>Chitinophagales</taxon>
        <taxon>Chitinophagaceae</taxon>
        <taxon>Flavihumibacter</taxon>
    </lineage>
</organism>
<name>A0ABR7M847_9BACT</name>
<feature type="domain" description="Bacterial surface antigen (D15)" evidence="3">
    <location>
        <begin position="1014"/>
        <end position="1197"/>
    </location>
</feature>
<dbReference type="Gene3D" id="2.40.160.50">
    <property type="entry name" value="membrane protein fhac: a member of the omp85/tpsb transporter family"/>
    <property type="match status" value="1"/>
</dbReference>
<evidence type="ECO:0000313" key="4">
    <source>
        <dbReference type="EMBL" id="MBC6491117.1"/>
    </source>
</evidence>
<dbReference type="Pfam" id="PF01103">
    <property type="entry name" value="Omp85"/>
    <property type="match status" value="1"/>
</dbReference>
<comment type="caution">
    <text evidence="4">The sequence shown here is derived from an EMBL/GenBank/DDBJ whole genome shotgun (WGS) entry which is preliminary data.</text>
</comment>
<protein>
    <recommendedName>
        <fullName evidence="3">Bacterial surface antigen (D15) domain-containing protein</fullName>
    </recommendedName>
</protein>
<dbReference type="InterPro" id="IPR029052">
    <property type="entry name" value="Metallo-depent_PP-like"/>
</dbReference>
<reference evidence="4 5" key="1">
    <citation type="submission" date="2016-07" db="EMBL/GenBank/DDBJ databases">
        <title>Genome analysis of Flavihumibacter stibioxidans YS-17.</title>
        <authorList>
            <person name="Shi K."/>
            <person name="Han Y."/>
            <person name="Wang G."/>
        </authorList>
    </citation>
    <scope>NUCLEOTIDE SEQUENCE [LARGE SCALE GENOMIC DNA]</scope>
    <source>
        <strain evidence="4 5">YS-17</strain>
    </source>
</reference>
<dbReference type="Gene3D" id="3.60.21.10">
    <property type="match status" value="2"/>
</dbReference>
<dbReference type="Proteomes" id="UP000765802">
    <property type="component" value="Unassembled WGS sequence"/>
</dbReference>
<evidence type="ECO:0000256" key="2">
    <source>
        <dbReference type="ARBA" id="ARBA00023136"/>
    </source>
</evidence>
<gene>
    <name evidence="4" type="ORF">BC349_08745</name>
</gene>
<dbReference type="EMBL" id="MBUA01000012">
    <property type="protein sequence ID" value="MBC6491117.1"/>
    <property type="molecule type" value="Genomic_DNA"/>
</dbReference>
<dbReference type="SUPFAM" id="SSF56300">
    <property type="entry name" value="Metallo-dependent phosphatases"/>
    <property type="match status" value="1"/>
</dbReference>
<dbReference type="InterPro" id="IPR000184">
    <property type="entry name" value="Bac_surfAg_D15"/>
</dbReference>
<evidence type="ECO:0000259" key="3">
    <source>
        <dbReference type="Pfam" id="PF01103"/>
    </source>
</evidence>
<evidence type="ECO:0000256" key="1">
    <source>
        <dbReference type="ARBA" id="ARBA00004370"/>
    </source>
</evidence>
<keyword evidence="2" id="KW-0472">Membrane</keyword>